<sequence>MTKFDKPCEDDFYIYDSDHEEKVREKNERKNTYLEWVKSISDLDSQAELSKMLPYETFREIYYHLRVNKKVLEVSNKTNFYYVCDIFTSKEYMAHALNEFYDHFSTKPKNVHIIIDAVVKNVCPEEKHHLDFKKNQWTLYDTWTNNKFGVTRFKTDCSPSVIRCALKHYLTENNSAPSFNQIIKTIDCVYELINLSFNSNEYMEDYVIYSNSDKAIDWWNNDYPRLDKETIRSIDFPKKEKEWGEY</sequence>
<protein>
    <submittedName>
        <fullName evidence="1">Uncharacterized protein</fullName>
    </submittedName>
</protein>
<comment type="caution">
    <text evidence="1">The sequence shown here is derived from an EMBL/GenBank/DDBJ whole genome shotgun (WGS) entry which is preliminary data.</text>
</comment>
<dbReference type="Proteomes" id="UP000004836">
    <property type="component" value="Unassembled WGS sequence"/>
</dbReference>
<reference evidence="1 2" key="1">
    <citation type="journal article" date="2012" name="J. Bacteriol.">
        <title>Genome Sequence of Strain IMCC14465, Isolated from the East Sea, Belonging to the PS1 Clade of Alphaproteobacteria.</title>
        <authorList>
            <person name="Yang S.J."/>
            <person name="Kang I."/>
            <person name="Cho J.C."/>
        </authorList>
    </citation>
    <scope>NUCLEOTIDE SEQUENCE [LARGE SCALE GENOMIC DNA]</scope>
    <source>
        <strain evidence="1 2">IMCC14465</strain>
    </source>
</reference>
<accession>J9E1A1</accession>
<organism evidence="1 2">
    <name type="scientific">alpha proteobacterium IMCC14465</name>
    <dbReference type="NCBI Taxonomy" id="1220535"/>
    <lineage>
        <taxon>Bacteria</taxon>
        <taxon>Pseudomonadati</taxon>
        <taxon>Pseudomonadota</taxon>
        <taxon>Alphaproteobacteria</taxon>
        <taxon>PS1 clade</taxon>
    </lineage>
</organism>
<dbReference type="EMBL" id="ALYF01000002">
    <property type="protein sequence ID" value="EJW21689.1"/>
    <property type="molecule type" value="Genomic_DNA"/>
</dbReference>
<proteinExistence type="predicted"/>
<gene>
    <name evidence="1" type="ORF">IMCC14465_00830</name>
</gene>
<name>J9E1A1_9PROT</name>
<evidence type="ECO:0000313" key="2">
    <source>
        <dbReference type="Proteomes" id="UP000004836"/>
    </source>
</evidence>
<dbReference type="AlphaFoldDB" id="J9E1A1"/>
<evidence type="ECO:0000313" key="1">
    <source>
        <dbReference type="EMBL" id="EJW21689.1"/>
    </source>
</evidence>
<keyword evidence="2" id="KW-1185">Reference proteome</keyword>